<feature type="region of interest" description="Disordered" evidence="1">
    <location>
        <begin position="1"/>
        <end position="39"/>
    </location>
</feature>
<protein>
    <recommendedName>
        <fullName evidence="4">Terminase</fullName>
    </recommendedName>
</protein>
<evidence type="ECO:0008006" key="4">
    <source>
        <dbReference type="Google" id="ProtNLM"/>
    </source>
</evidence>
<dbReference type="eggNOG" id="ENOG502Z8QS">
    <property type="taxonomic scope" value="Bacteria"/>
</dbReference>
<evidence type="ECO:0000313" key="3">
    <source>
        <dbReference type="Proteomes" id="UP000019426"/>
    </source>
</evidence>
<dbReference type="HOGENOM" id="CLU_098979_0_0_9"/>
<dbReference type="RefSeq" id="WP_044036329.1">
    <property type="nucleotide sequence ID" value="NZ_HG917868.1"/>
</dbReference>
<proteinExistence type="predicted"/>
<sequence>MPTKSNNTGGRGGKRPGAGRKPKSNLEKVQNGNPGGRKLTMLDIPDVEGIQMPKPNELLSAKQRDGTELRAKQIYEDTWNWLNSIGCAGYVSPQTIERYAMCVARWLQCEEMTNELGFLSKHPTTGKPVTSPFINIGINYMNQASRQWDNIMQIVKENCSVDFSGTNPNDDLERLLHQRKGF</sequence>
<dbReference type="PATRIC" id="fig|1216932.3.peg.598"/>
<evidence type="ECO:0000313" key="2">
    <source>
        <dbReference type="EMBL" id="CDM67776.1"/>
    </source>
</evidence>
<name>W6RT22_9CLOT</name>
<reference evidence="2 3" key="1">
    <citation type="submission" date="2013-11" db="EMBL/GenBank/DDBJ databases">
        <title>Complete genome sequence of Clostridum sp. M2/40.</title>
        <authorList>
            <person name="Wibberg D."/>
            <person name="Puehler A."/>
            <person name="Schlueter A."/>
        </authorList>
    </citation>
    <scope>NUCLEOTIDE SEQUENCE [LARGE SCALE GENOMIC DNA]</scope>
    <source>
        <strain evidence="3">M2/40</strain>
    </source>
</reference>
<feature type="compositionally biased region" description="Basic residues" evidence="1">
    <location>
        <begin position="12"/>
        <end position="23"/>
    </location>
</feature>
<dbReference type="Proteomes" id="UP000019426">
    <property type="component" value="Chromosome M2/40_rep1"/>
</dbReference>
<dbReference type="STRING" id="1216932.CM240_0611"/>
<dbReference type="KEGG" id="clt:CM240_0611"/>
<gene>
    <name evidence="2" type="ORF">CM240_0611</name>
</gene>
<accession>W6RT22</accession>
<dbReference type="OrthoDB" id="3078241at2"/>
<dbReference type="EMBL" id="HG917868">
    <property type="protein sequence ID" value="CDM67776.1"/>
    <property type="molecule type" value="Genomic_DNA"/>
</dbReference>
<organism evidence="2 3">
    <name type="scientific">Clostridium bornimense</name>
    <dbReference type="NCBI Taxonomy" id="1216932"/>
    <lineage>
        <taxon>Bacteria</taxon>
        <taxon>Bacillati</taxon>
        <taxon>Bacillota</taxon>
        <taxon>Clostridia</taxon>
        <taxon>Eubacteriales</taxon>
        <taxon>Clostridiaceae</taxon>
        <taxon>Clostridium</taxon>
    </lineage>
</organism>
<dbReference type="AlphaFoldDB" id="W6RT22"/>
<keyword evidence="3" id="KW-1185">Reference proteome</keyword>
<evidence type="ECO:0000256" key="1">
    <source>
        <dbReference type="SAM" id="MobiDB-lite"/>
    </source>
</evidence>